<gene>
    <name evidence="3 6" type="primary">metZ</name>
    <name evidence="6" type="ORF">NSMM_340024</name>
</gene>
<dbReference type="GO" id="GO:0019346">
    <property type="term" value="P:transsulfuration"/>
    <property type="evidence" value="ECO:0007669"/>
    <property type="project" value="InterPro"/>
</dbReference>
<dbReference type="OrthoDB" id="9805807at2"/>
<comment type="catalytic activity">
    <reaction evidence="3">
        <text>O-succinyl-L-homoserine + hydrogen sulfide = L-homocysteine + succinate</text>
        <dbReference type="Rhea" id="RHEA:27826"/>
        <dbReference type="ChEBI" id="CHEBI:29919"/>
        <dbReference type="ChEBI" id="CHEBI:30031"/>
        <dbReference type="ChEBI" id="CHEBI:57661"/>
        <dbReference type="ChEBI" id="CHEBI:58199"/>
    </reaction>
</comment>
<comment type="function">
    <text evidence="3">Catalyzes the formation of L-homocysteine from O-succinyl-L-homoserine (OSHS) and hydrogen sulfide.</text>
</comment>
<name>A0A1G5SD98_9PROT</name>
<dbReference type="STRING" id="51642.NSMM_340024"/>
<accession>A0A1G5SD98</accession>
<dbReference type="InterPro" id="IPR006234">
    <property type="entry name" value="O-succ-hSer_sulfhydrylase"/>
</dbReference>
<dbReference type="PIRSF" id="PIRSF001434">
    <property type="entry name" value="CGS"/>
    <property type="match status" value="1"/>
</dbReference>
<dbReference type="AlphaFoldDB" id="A0A1G5SD98"/>
<dbReference type="Gene3D" id="3.90.1150.10">
    <property type="entry name" value="Aspartate Aminotransferase, domain 1"/>
    <property type="match status" value="1"/>
</dbReference>
<dbReference type="InterPro" id="IPR015421">
    <property type="entry name" value="PyrdxlP-dep_Trfase_major"/>
</dbReference>
<comment type="subunit">
    <text evidence="3">Homotetramer.</text>
</comment>
<dbReference type="NCBIfam" id="TIGR01325">
    <property type="entry name" value="O_suc_HS_sulf"/>
    <property type="match status" value="1"/>
</dbReference>
<dbReference type="Proteomes" id="UP000198729">
    <property type="component" value="Unassembled WGS sequence"/>
</dbReference>
<feature type="modified residue" description="N6-(pyridoxal phosphate)lysine" evidence="3 4">
    <location>
        <position position="207"/>
    </location>
</feature>
<dbReference type="SUPFAM" id="SSF53383">
    <property type="entry name" value="PLP-dependent transferases"/>
    <property type="match status" value="1"/>
</dbReference>
<dbReference type="GO" id="GO:0030170">
    <property type="term" value="F:pyridoxal phosphate binding"/>
    <property type="evidence" value="ECO:0007669"/>
    <property type="project" value="UniProtKB-UniRule"/>
</dbReference>
<dbReference type="HAMAP" id="MF_02056">
    <property type="entry name" value="MetZ"/>
    <property type="match status" value="1"/>
</dbReference>
<keyword evidence="3" id="KW-0486">Methionine biosynthesis</keyword>
<comment type="similarity">
    <text evidence="3">Belongs to the trans-sulfuration enzymes family. MetZ subfamily.</text>
</comment>
<dbReference type="GO" id="GO:0071268">
    <property type="term" value="P:homocysteine biosynthetic process"/>
    <property type="evidence" value="ECO:0007669"/>
    <property type="project" value="InterPro"/>
</dbReference>
<keyword evidence="3" id="KW-0028">Amino-acid biosynthesis</keyword>
<dbReference type="GO" id="GO:0016846">
    <property type="term" value="F:carbon-sulfur lyase activity"/>
    <property type="evidence" value="ECO:0007669"/>
    <property type="project" value="TreeGrafter"/>
</dbReference>
<dbReference type="InterPro" id="IPR000277">
    <property type="entry name" value="Cys/Met-Metab_PyrdxlP-dep_enz"/>
</dbReference>
<evidence type="ECO:0000256" key="2">
    <source>
        <dbReference type="ARBA" id="ARBA00022898"/>
    </source>
</evidence>
<dbReference type="GO" id="GO:0005737">
    <property type="term" value="C:cytoplasm"/>
    <property type="evidence" value="ECO:0007669"/>
    <property type="project" value="TreeGrafter"/>
</dbReference>
<dbReference type="Gene3D" id="3.40.640.10">
    <property type="entry name" value="Type I PLP-dependent aspartate aminotransferase-like (Major domain)"/>
    <property type="match status" value="1"/>
</dbReference>
<reference evidence="6 7" key="1">
    <citation type="submission" date="2016-10" db="EMBL/GenBank/DDBJ databases">
        <authorList>
            <person name="de Groot N.N."/>
        </authorList>
    </citation>
    <scope>NUCLEOTIDE SEQUENCE [LARGE SCALE GENOMIC DNA]</scope>
    <source>
        <strain evidence="6">1</strain>
    </source>
</reference>
<dbReference type="Pfam" id="PF01053">
    <property type="entry name" value="Cys_Met_Meta_PP"/>
    <property type="match status" value="1"/>
</dbReference>
<comment type="cofactor">
    <cofactor evidence="1 3 5">
        <name>pyridoxal 5'-phosphate</name>
        <dbReference type="ChEBI" id="CHEBI:597326"/>
    </cofactor>
</comment>
<dbReference type="EMBL" id="FMWO01000041">
    <property type="protein sequence ID" value="SCZ85088.1"/>
    <property type="molecule type" value="Genomic_DNA"/>
</dbReference>
<dbReference type="PANTHER" id="PTHR11808:SF80">
    <property type="entry name" value="CYSTATHIONINE GAMMA-LYASE"/>
    <property type="match status" value="1"/>
</dbReference>
<dbReference type="PROSITE" id="PS00868">
    <property type="entry name" value="CYS_MET_METAB_PP"/>
    <property type="match status" value="1"/>
</dbReference>
<evidence type="ECO:0000256" key="3">
    <source>
        <dbReference type="HAMAP-Rule" id="MF_02056"/>
    </source>
</evidence>
<organism evidence="6 7">
    <name type="scientific">Nitrosomonas mobilis</name>
    <dbReference type="NCBI Taxonomy" id="51642"/>
    <lineage>
        <taxon>Bacteria</taxon>
        <taxon>Pseudomonadati</taxon>
        <taxon>Pseudomonadota</taxon>
        <taxon>Betaproteobacteria</taxon>
        <taxon>Nitrosomonadales</taxon>
        <taxon>Nitrosomonadaceae</taxon>
        <taxon>Nitrosomonas</taxon>
    </lineage>
</organism>
<sequence length="390" mass="41938">MTKELELETLAIHTGIERSQFNEHSEALYLTSSFVFDSAAQAAARFSGEEPGNIYSRFTNPTVSTMQTRLAALEDAEVCIATASGMSAILSCVMGLLSAGDHIVASRSIFGSTVNLFSNIFSRFNIETTFVSATDPMEWQQAVKSNTRLFFLETPSNPLTEISDIAALADIAHKTKAWLVVDNCFCTPALQQPLKLGADIVIHSATKYLDGQGRVLGGAILGNKDLLMDGGIFAFLRTAGPTLSAFNAWVILKGLETLSLRMQAHSAHALEIAQWLEAHPGVARVYYPGLSSHPQHTLAMQQQKAGGGIVSFEIMGGRDKAWHVIDSVQLLSITANLGDTKSTLTHPASTTHGRISQQARDAAGITEGLLRIAVGLESPEDIKADLLRGL</sequence>
<dbReference type="InterPro" id="IPR054542">
    <property type="entry name" value="Cys_met_metab_PP"/>
</dbReference>
<dbReference type="EC" id="2.5.1.-" evidence="3"/>
<dbReference type="GO" id="GO:0016765">
    <property type="term" value="F:transferase activity, transferring alkyl or aryl (other than methyl) groups"/>
    <property type="evidence" value="ECO:0007669"/>
    <property type="project" value="UniProtKB-UniRule"/>
</dbReference>
<dbReference type="PANTHER" id="PTHR11808">
    <property type="entry name" value="TRANS-SULFURATION ENZYME FAMILY MEMBER"/>
    <property type="match status" value="1"/>
</dbReference>
<evidence type="ECO:0000256" key="4">
    <source>
        <dbReference type="PIRSR" id="PIRSR001434-2"/>
    </source>
</evidence>
<keyword evidence="7" id="KW-1185">Reference proteome</keyword>
<dbReference type="NCBIfam" id="NF006003">
    <property type="entry name" value="PRK08133.1"/>
    <property type="match status" value="1"/>
</dbReference>
<dbReference type="FunFam" id="3.40.640.10:FF:000046">
    <property type="entry name" value="Cystathionine gamma-lyase"/>
    <property type="match status" value="1"/>
</dbReference>
<evidence type="ECO:0000313" key="7">
    <source>
        <dbReference type="Proteomes" id="UP000198729"/>
    </source>
</evidence>
<dbReference type="GO" id="GO:0071266">
    <property type="term" value="P:'de novo' L-methionine biosynthetic process"/>
    <property type="evidence" value="ECO:0007669"/>
    <property type="project" value="UniProtKB-UniRule"/>
</dbReference>
<evidence type="ECO:0000256" key="1">
    <source>
        <dbReference type="ARBA" id="ARBA00001933"/>
    </source>
</evidence>
<dbReference type="FunFam" id="3.90.1150.10:FF:000033">
    <property type="entry name" value="Cystathionine gamma-synthase"/>
    <property type="match status" value="1"/>
</dbReference>
<dbReference type="RefSeq" id="WP_090285079.1">
    <property type="nucleotide sequence ID" value="NZ_FMWO01000041.1"/>
</dbReference>
<keyword evidence="3 6" id="KW-0808">Transferase</keyword>
<dbReference type="InterPro" id="IPR015424">
    <property type="entry name" value="PyrdxlP-dep_Trfase"/>
</dbReference>
<proteinExistence type="inferred from homology"/>
<evidence type="ECO:0000256" key="5">
    <source>
        <dbReference type="RuleBase" id="RU362118"/>
    </source>
</evidence>
<dbReference type="CDD" id="cd00614">
    <property type="entry name" value="CGS_like"/>
    <property type="match status" value="1"/>
</dbReference>
<dbReference type="InterPro" id="IPR015422">
    <property type="entry name" value="PyrdxlP-dep_Trfase_small"/>
</dbReference>
<keyword evidence="2 3" id="KW-0663">Pyridoxal phosphate</keyword>
<comment type="pathway">
    <text evidence="3">Amino-acid biosynthesis; L-methionine biosynthesis via de novo pathway; L-homocysteine from O-succinyl-L-homoserine: step 1/1.</text>
</comment>
<evidence type="ECO:0000313" key="6">
    <source>
        <dbReference type="EMBL" id="SCZ85088.1"/>
    </source>
</evidence>
<dbReference type="UniPathway" id="UPA00051">
    <property type="reaction ID" value="UER00449"/>
</dbReference>
<protein>
    <recommendedName>
        <fullName evidence="3">O-succinylhomoserine sulfhydrylase</fullName>
        <shortName evidence="3">OSH sulfhydrylase</shortName>
        <shortName evidence="3">OSHS sulfhydrylase</shortName>
        <ecNumber evidence="3">2.5.1.-</ecNumber>
    </recommendedName>
</protein>